<proteinExistence type="predicted"/>
<dbReference type="EMBL" id="CP149822">
    <property type="protein sequence ID" value="WZN39805.1"/>
    <property type="molecule type" value="Genomic_DNA"/>
</dbReference>
<dbReference type="Proteomes" id="UP001485459">
    <property type="component" value="Chromosome"/>
</dbReference>
<reference evidence="2" key="1">
    <citation type="submission" date="2024-03" db="EMBL/GenBank/DDBJ databases">
        <title>Chitinophaga horti sp. nov., isolated from garden soil.</title>
        <authorList>
            <person name="Lee D.S."/>
            <person name="Han D.M."/>
            <person name="Baek J.H."/>
            <person name="Choi D.G."/>
            <person name="Jeon J.H."/>
            <person name="Jeon C.O."/>
        </authorList>
    </citation>
    <scope>NUCLEOTIDE SEQUENCE [LARGE SCALE GENOMIC DNA]</scope>
    <source>
        <strain evidence="2">GPA1</strain>
    </source>
</reference>
<dbReference type="RefSeq" id="WP_341834773.1">
    <property type="nucleotide sequence ID" value="NZ_CP149822.1"/>
</dbReference>
<dbReference type="Pfam" id="PF09907">
    <property type="entry name" value="HigB_toxin"/>
    <property type="match status" value="1"/>
</dbReference>
<gene>
    <name evidence="1" type="ORF">WJU16_17645</name>
</gene>
<keyword evidence="2" id="KW-1185">Reference proteome</keyword>
<organism evidence="1 2">
    <name type="scientific">Chitinophaga pollutisoli</name>
    <dbReference type="NCBI Taxonomy" id="3133966"/>
    <lineage>
        <taxon>Bacteria</taxon>
        <taxon>Pseudomonadati</taxon>
        <taxon>Bacteroidota</taxon>
        <taxon>Chitinophagia</taxon>
        <taxon>Chitinophagales</taxon>
        <taxon>Chitinophagaceae</taxon>
        <taxon>Chitinophaga</taxon>
    </lineage>
</organism>
<evidence type="ECO:0000313" key="1">
    <source>
        <dbReference type="EMBL" id="WZN39805.1"/>
    </source>
</evidence>
<evidence type="ECO:0000313" key="2">
    <source>
        <dbReference type="Proteomes" id="UP001485459"/>
    </source>
</evidence>
<protein>
    <submittedName>
        <fullName evidence="1">Type II toxin-antitoxin system HigB family toxin</fullName>
    </submittedName>
</protein>
<dbReference type="InterPro" id="IPR018669">
    <property type="entry name" value="Toxin_HigB"/>
</dbReference>
<sequence length="97" mass="11361">MVVISRKALTDFTKRHPASSDAFLNWFRKASESDWSHFQDVKRTFDSVDYVGNDSYVFNIKGNQFRLIARIIFPVRTAFIRWVGTHAAYNKLDMNLL</sequence>
<accession>A0ABZ2YJA0</accession>
<name>A0ABZ2YJA0_9BACT</name>